<evidence type="ECO:0000313" key="2">
    <source>
        <dbReference type="EMBL" id="ERN15286.1"/>
    </source>
</evidence>
<dbReference type="Gramene" id="ERN15286">
    <property type="protein sequence ID" value="ERN15286"/>
    <property type="gene ID" value="AMTR_s00036p00020620"/>
</dbReference>
<feature type="compositionally biased region" description="Low complexity" evidence="1">
    <location>
        <begin position="7"/>
        <end position="16"/>
    </location>
</feature>
<protein>
    <submittedName>
        <fullName evidence="2">Uncharacterized protein</fullName>
    </submittedName>
</protein>
<gene>
    <name evidence="2" type="ORF">AMTR_s00036p00020620</name>
</gene>
<sequence>MAKKNQQQEQEQQEVVATEEEEVVDGSSLPQSWNHYGGGDDVGLSSEDGVSCSYICFLIDGTHGGSPFTRLFRLGNELYEDANTKQALDIEEVTNVVGWEEGDHGAVWCALLLLIAARCTCRIQIQERRDTAIPVG</sequence>
<dbReference type="EMBL" id="KI392503">
    <property type="protein sequence ID" value="ERN15286.1"/>
    <property type="molecule type" value="Genomic_DNA"/>
</dbReference>
<feature type="region of interest" description="Disordered" evidence="1">
    <location>
        <begin position="1"/>
        <end position="40"/>
    </location>
</feature>
<reference evidence="3" key="1">
    <citation type="journal article" date="2013" name="Science">
        <title>The Amborella genome and the evolution of flowering plants.</title>
        <authorList>
            <consortium name="Amborella Genome Project"/>
        </authorList>
    </citation>
    <scope>NUCLEOTIDE SEQUENCE [LARGE SCALE GENOMIC DNA]</scope>
</reference>
<accession>U5CQ28</accession>
<proteinExistence type="predicted"/>
<organism evidence="2 3">
    <name type="scientific">Amborella trichopoda</name>
    <dbReference type="NCBI Taxonomy" id="13333"/>
    <lineage>
        <taxon>Eukaryota</taxon>
        <taxon>Viridiplantae</taxon>
        <taxon>Streptophyta</taxon>
        <taxon>Embryophyta</taxon>
        <taxon>Tracheophyta</taxon>
        <taxon>Spermatophyta</taxon>
        <taxon>Magnoliopsida</taxon>
        <taxon>Amborellales</taxon>
        <taxon>Amborellaceae</taxon>
        <taxon>Amborella</taxon>
    </lineage>
</organism>
<dbReference type="AlphaFoldDB" id="U5CQ28"/>
<keyword evidence="3" id="KW-1185">Reference proteome</keyword>
<evidence type="ECO:0000313" key="3">
    <source>
        <dbReference type="Proteomes" id="UP000017836"/>
    </source>
</evidence>
<dbReference type="Proteomes" id="UP000017836">
    <property type="component" value="Unassembled WGS sequence"/>
</dbReference>
<dbReference type="HOGENOM" id="CLU_2112151_0_0_1"/>
<evidence type="ECO:0000256" key="1">
    <source>
        <dbReference type="SAM" id="MobiDB-lite"/>
    </source>
</evidence>
<name>U5CQ28_AMBTC</name>